<dbReference type="SFLD" id="SFLDS00019">
    <property type="entry name" value="Glutathione_Transferase_(cytos"/>
    <property type="match status" value="1"/>
</dbReference>
<dbReference type="RefSeq" id="WP_302721010.1">
    <property type="nucleotide sequence ID" value="NZ_JAULRU010000220.1"/>
</dbReference>
<dbReference type="PROSITE" id="PS50405">
    <property type="entry name" value="GST_CTER"/>
    <property type="match status" value="1"/>
</dbReference>
<dbReference type="InterPro" id="IPR036249">
    <property type="entry name" value="Thioredoxin-like_sf"/>
</dbReference>
<evidence type="ECO:0000259" key="1">
    <source>
        <dbReference type="PROSITE" id="PS50405"/>
    </source>
</evidence>
<comment type="caution">
    <text evidence="2">The sequence shown here is derived from an EMBL/GenBank/DDBJ whole genome shotgun (WGS) entry which is preliminary data.</text>
</comment>
<dbReference type="Gene3D" id="1.20.1050.10">
    <property type="match status" value="1"/>
</dbReference>
<protein>
    <submittedName>
        <fullName evidence="2">Glutathione S-transferase family protein</fullName>
    </submittedName>
</protein>
<proteinExistence type="predicted"/>
<reference evidence="2 3" key="1">
    <citation type="submission" date="2023-11" db="EMBL/GenBank/DDBJ databases">
        <title>Gilvimarinus fulvus sp. nov., isolated from the surface of Kelp.</title>
        <authorList>
            <person name="Sun Y.Y."/>
            <person name="Gong Y."/>
            <person name="Du Z.J."/>
        </authorList>
    </citation>
    <scope>NUCLEOTIDE SEQUENCE [LARGE SCALE GENOMIC DNA]</scope>
    <source>
        <strain evidence="2 3">SDUM040013</strain>
    </source>
</reference>
<dbReference type="Proteomes" id="UP001273505">
    <property type="component" value="Unassembled WGS sequence"/>
</dbReference>
<sequence length="199" mass="21957">MYTLYYLPDTCSLATLTILHMLEQPVELINRDAVADYQSINPTMQVPALDTGAAVLTEGAAILLYLLNSHPNRLLPEQGYERQRAIENIAFANASMHPAYGRLFFAQAHLHHAQAKQDFLNLAAVEINKLWQVVELRFGNQPYLGGREIAAADVLLAVYARWGDLFPVDITIGPKAQAMIADVLAGAAFAKALRQQEAL</sequence>
<dbReference type="InterPro" id="IPR040079">
    <property type="entry name" value="Glutathione_S-Trfase"/>
</dbReference>
<dbReference type="SUPFAM" id="SSF47616">
    <property type="entry name" value="GST C-terminal domain-like"/>
    <property type="match status" value="1"/>
</dbReference>
<dbReference type="EMBL" id="JAXAFO010000033">
    <property type="protein sequence ID" value="MDX6850869.1"/>
    <property type="molecule type" value="Genomic_DNA"/>
</dbReference>
<name>A0ABU4S685_9GAMM</name>
<dbReference type="InterPro" id="IPR036282">
    <property type="entry name" value="Glutathione-S-Trfase_C_sf"/>
</dbReference>
<evidence type="ECO:0000313" key="2">
    <source>
        <dbReference type="EMBL" id="MDX6850869.1"/>
    </source>
</evidence>
<dbReference type="SFLD" id="SFLDG00358">
    <property type="entry name" value="Main_(cytGST)"/>
    <property type="match status" value="1"/>
</dbReference>
<dbReference type="Gene3D" id="3.40.30.10">
    <property type="entry name" value="Glutaredoxin"/>
    <property type="match status" value="1"/>
</dbReference>
<feature type="domain" description="GST C-terminal" evidence="1">
    <location>
        <begin position="78"/>
        <end position="199"/>
    </location>
</feature>
<dbReference type="Pfam" id="PF13417">
    <property type="entry name" value="GST_N_3"/>
    <property type="match status" value="1"/>
</dbReference>
<dbReference type="CDD" id="cd03057">
    <property type="entry name" value="GST_N_Beta"/>
    <property type="match status" value="1"/>
</dbReference>
<evidence type="ECO:0000313" key="3">
    <source>
        <dbReference type="Proteomes" id="UP001273505"/>
    </source>
</evidence>
<dbReference type="PANTHER" id="PTHR44051">
    <property type="entry name" value="GLUTATHIONE S-TRANSFERASE-RELATED"/>
    <property type="match status" value="1"/>
</dbReference>
<dbReference type="PANTHER" id="PTHR44051:SF8">
    <property type="entry name" value="GLUTATHIONE S-TRANSFERASE GSTA"/>
    <property type="match status" value="1"/>
</dbReference>
<accession>A0ABU4S685</accession>
<gene>
    <name evidence="2" type="ORF">SCD92_15955</name>
</gene>
<dbReference type="InterPro" id="IPR004045">
    <property type="entry name" value="Glutathione_S-Trfase_N"/>
</dbReference>
<dbReference type="SUPFAM" id="SSF52833">
    <property type="entry name" value="Thioredoxin-like"/>
    <property type="match status" value="1"/>
</dbReference>
<keyword evidence="3" id="KW-1185">Reference proteome</keyword>
<dbReference type="InterPro" id="IPR010987">
    <property type="entry name" value="Glutathione-S-Trfase_C-like"/>
</dbReference>
<organism evidence="2 3">
    <name type="scientific">Gilvimarinus gilvus</name>
    <dbReference type="NCBI Taxonomy" id="3058038"/>
    <lineage>
        <taxon>Bacteria</taxon>
        <taxon>Pseudomonadati</taxon>
        <taxon>Pseudomonadota</taxon>
        <taxon>Gammaproteobacteria</taxon>
        <taxon>Cellvibrionales</taxon>
        <taxon>Cellvibrionaceae</taxon>
        <taxon>Gilvimarinus</taxon>
    </lineage>
</organism>